<protein>
    <submittedName>
        <fullName evidence="1">Uncharacterized protein</fullName>
    </submittedName>
</protein>
<accession>A0ABT4UMP1</accession>
<dbReference type="EMBL" id="JAQGEF010000022">
    <property type="protein sequence ID" value="MDA3616114.1"/>
    <property type="molecule type" value="Genomic_DNA"/>
</dbReference>
<evidence type="ECO:0000313" key="2">
    <source>
        <dbReference type="Proteomes" id="UP001210231"/>
    </source>
</evidence>
<sequence length="156" mass="18555">MKTNVIIFLMLLSPISGYAQKIKNVELYITPRNVTYGWYDNGVFQFKHNKKSIKVPYGNRTYNTLNTKDSVFELFYTKTVMSDSLYNNLIPQNNIEIDKKRIMIIIEKKDTLFIDRNYNLIKKDKCYQISNEVKSFIEKYMPPEIKENWINDLSGR</sequence>
<evidence type="ECO:0000313" key="1">
    <source>
        <dbReference type="EMBL" id="MDA3616114.1"/>
    </source>
</evidence>
<organism evidence="1 2">
    <name type="scientific">Polluticaenibacter yanchengensis</name>
    <dbReference type="NCBI Taxonomy" id="3014562"/>
    <lineage>
        <taxon>Bacteria</taxon>
        <taxon>Pseudomonadati</taxon>
        <taxon>Bacteroidota</taxon>
        <taxon>Chitinophagia</taxon>
        <taxon>Chitinophagales</taxon>
        <taxon>Chitinophagaceae</taxon>
        <taxon>Polluticaenibacter</taxon>
    </lineage>
</organism>
<dbReference type="RefSeq" id="WP_407032444.1">
    <property type="nucleotide sequence ID" value="NZ_JAQGEF010000022.1"/>
</dbReference>
<name>A0ABT4UMP1_9BACT</name>
<comment type="caution">
    <text evidence="1">The sequence shown here is derived from an EMBL/GenBank/DDBJ whole genome shotgun (WGS) entry which is preliminary data.</text>
</comment>
<gene>
    <name evidence="1" type="ORF">O3P16_14960</name>
</gene>
<proteinExistence type="predicted"/>
<dbReference type="Proteomes" id="UP001210231">
    <property type="component" value="Unassembled WGS sequence"/>
</dbReference>
<keyword evidence="2" id="KW-1185">Reference proteome</keyword>
<reference evidence="1 2" key="1">
    <citation type="submission" date="2022-12" db="EMBL/GenBank/DDBJ databases">
        <title>Chitinophagaceae gen. sp. nov., a new member of the family Chitinophagaceae, isolated from soil in a chemical factory.</title>
        <authorList>
            <person name="Ke Z."/>
        </authorList>
    </citation>
    <scope>NUCLEOTIDE SEQUENCE [LARGE SCALE GENOMIC DNA]</scope>
    <source>
        <strain evidence="1 2">LY-5</strain>
    </source>
</reference>